<dbReference type="InterPro" id="IPR001360">
    <property type="entry name" value="Glyco_hydro_1"/>
</dbReference>
<evidence type="ECO:0008006" key="10">
    <source>
        <dbReference type="Google" id="ProtNLM"/>
    </source>
</evidence>
<gene>
    <name evidence="8" type="ORF">LITE_LOCUS48051</name>
</gene>
<keyword evidence="9" id="KW-1185">Reference proteome</keyword>
<evidence type="ECO:0000256" key="4">
    <source>
        <dbReference type="PROSITE-ProRule" id="PRU10055"/>
    </source>
</evidence>
<dbReference type="InterPro" id="IPR033132">
    <property type="entry name" value="GH_1_N_CS"/>
</dbReference>
<reference evidence="8" key="1">
    <citation type="submission" date="2022-08" db="EMBL/GenBank/DDBJ databases">
        <authorList>
            <person name="Gutierrez-Valencia J."/>
        </authorList>
    </citation>
    <scope>NUCLEOTIDE SEQUENCE</scope>
</reference>
<evidence type="ECO:0000256" key="5">
    <source>
        <dbReference type="RuleBase" id="RU003690"/>
    </source>
</evidence>
<dbReference type="FunFam" id="3.20.20.80:FF:000020">
    <property type="entry name" value="Beta-glucosidase 12"/>
    <property type="match status" value="1"/>
</dbReference>
<dbReference type="AlphaFoldDB" id="A0AAV0RGK4"/>
<dbReference type="Proteomes" id="UP001154282">
    <property type="component" value="Unassembled WGS sequence"/>
</dbReference>
<evidence type="ECO:0000256" key="1">
    <source>
        <dbReference type="ARBA" id="ARBA00010838"/>
    </source>
</evidence>
<evidence type="ECO:0000313" key="9">
    <source>
        <dbReference type="Proteomes" id="UP001154282"/>
    </source>
</evidence>
<feature type="active site" description="Nucleophile" evidence="4">
    <location>
        <position position="429"/>
    </location>
</feature>
<sequence>MAGSPFVSVFLFGYLAAAAGLFITGNAEAAAAAADGVHRQHITSSFNRSSFPKGFIFGAGSAAYQSEGAAHMDGRGASVWDNFTREHRDKIWDHSNGDVADDFYHRYAEDIKLMKKMGLDSFRFSISWPRLLPKGKLSGGVNPLGVKFYNRLIDDLLVNGIKPFVTLFHWDLPQALEDEYSGFLSSKVVDDFRDYADLSFKLFGDRVKKWCTLNEPYSYSINGYNGGSFAPGHCSRYMGNCTVGNSATEPYTVAHNLLLSHAAAVRLYKSKYQPTQKGEIGVTIVTNWFVPKSPKSAADKEAAGRAIDFFFGWYVSPITYGEYPASMRRLVGDRLPKFTPEQSRMLRGSLDFLGVNYYTTNFAAHNPVLHGANTSYNADSQTILTTSKAGVPIGTPTGLNWLFIYPRGIHSLMMHVKDTYKNPPIYITENGLADASNDTLPQSAFIKDGMRIKYLHLHLQNLLLAIKDGANVKGYYAWSLFDDFEWDAGYTVKFGLIYIDFKDHLKRYLKYSAYWYKKFLLH</sequence>
<keyword evidence="3 6" id="KW-0326">Glycosidase</keyword>
<dbReference type="GO" id="GO:0008422">
    <property type="term" value="F:beta-glucosidase activity"/>
    <property type="evidence" value="ECO:0007669"/>
    <property type="project" value="TreeGrafter"/>
</dbReference>
<dbReference type="InterPro" id="IPR017853">
    <property type="entry name" value="GH"/>
</dbReference>
<accession>A0AAV0RGK4</accession>
<dbReference type="PROSITE" id="PS00572">
    <property type="entry name" value="GLYCOSYL_HYDROL_F1_1"/>
    <property type="match status" value="1"/>
</dbReference>
<evidence type="ECO:0000256" key="3">
    <source>
        <dbReference type="ARBA" id="ARBA00023295"/>
    </source>
</evidence>
<keyword evidence="7" id="KW-0732">Signal</keyword>
<comment type="caution">
    <text evidence="8">The sequence shown here is derived from an EMBL/GenBank/DDBJ whole genome shotgun (WGS) entry which is preliminary data.</text>
</comment>
<dbReference type="PROSITE" id="PS00653">
    <property type="entry name" value="GLYCOSYL_HYDROL_F1_2"/>
    <property type="match status" value="1"/>
</dbReference>
<dbReference type="PANTHER" id="PTHR10353:SF297">
    <property type="entry name" value="VICIANIN HYDROLASE-LIKE"/>
    <property type="match status" value="1"/>
</dbReference>
<dbReference type="GO" id="GO:0005975">
    <property type="term" value="P:carbohydrate metabolic process"/>
    <property type="evidence" value="ECO:0007669"/>
    <property type="project" value="InterPro"/>
</dbReference>
<dbReference type="SUPFAM" id="SSF51445">
    <property type="entry name" value="(Trans)glycosidases"/>
    <property type="match status" value="1"/>
</dbReference>
<dbReference type="PANTHER" id="PTHR10353">
    <property type="entry name" value="GLYCOSYL HYDROLASE"/>
    <property type="match status" value="1"/>
</dbReference>
<dbReference type="Gene3D" id="3.20.20.80">
    <property type="entry name" value="Glycosidases"/>
    <property type="match status" value="1"/>
</dbReference>
<feature type="chain" id="PRO_5043460364" description="Vicianin hydrolase" evidence="7">
    <location>
        <begin position="21"/>
        <end position="522"/>
    </location>
</feature>
<name>A0AAV0RGK4_9ROSI</name>
<evidence type="ECO:0000313" key="8">
    <source>
        <dbReference type="EMBL" id="CAI0556665.1"/>
    </source>
</evidence>
<dbReference type="Pfam" id="PF00232">
    <property type="entry name" value="Glyco_hydro_1"/>
    <property type="match status" value="1"/>
</dbReference>
<organism evidence="8 9">
    <name type="scientific">Linum tenue</name>
    <dbReference type="NCBI Taxonomy" id="586396"/>
    <lineage>
        <taxon>Eukaryota</taxon>
        <taxon>Viridiplantae</taxon>
        <taxon>Streptophyta</taxon>
        <taxon>Embryophyta</taxon>
        <taxon>Tracheophyta</taxon>
        <taxon>Spermatophyta</taxon>
        <taxon>Magnoliopsida</taxon>
        <taxon>eudicotyledons</taxon>
        <taxon>Gunneridae</taxon>
        <taxon>Pentapetalae</taxon>
        <taxon>rosids</taxon>
        <taxon>fabids</taxon>
        <taxon>Malpighiales</taxon>
        <taxon>Linaceae</taxon>
        <taxon>Linum</taxon>
    </lineage>
</organism>
<dbReference type="InterPro" id="IPR018120">
    <property type="entry name" value="Glyco_hydro_1_AS"/>
</dbReference>
<feature type="signal peptide" evidence="7">
    <location>
        <begin position="1"/>
        <end position="20"/>
    </location>
</feature>
<evidence type="ECO:0000256" key="2">
    <source>
        <dbReference type="ARBA" id="ARBA00022801"/>
    </source>
</evidence>
<keyword evidence="2 6" id="KW-0378">Hydrolase</keyword>
<evidence type="ECO:0000256" key="7">
    <source>
        <dbReference type="SAM" id="SignalP"/>
    </source>
</evidence>
<dbReference type="PRINTS" id="PR00131">
    <property type="entry name" value="GLHYDRLASE1"/>
</dbReference>
<proteinExistence type="inferred from homology"/>
<dbReference type="EMBL" id="CAMGYJ010000011">
    <property type="protein sequence ID" value="CAI0556665.1"/>
    <property type="molecule type" value="Genomic_DNA"/>
</dbReference>
<comment type="similarity">
    <text evidence="1 5">Belongs to the glycosyl hydrolase 1 family.</text>
</comment>
<evidence type="ECO:0000256" key="6">
    <source>
        <dbReference type="RuleBase" id="RU004468"/>
    </source>
</evidence>
<protein>
    <recommendedName>
        <fullName evidence="10">Vicianin hydrolase</fullName>
    </recommendedName>
</protein>